<evidence type="ECO:0000313" key="1">
    <source>
        <dbReference type="EMBL" id="PSR24315.1"/>
    </source>
</evidence>
<organism evidence="1 2">
    <name type="scientific">Sulfobacillus thermosulfidooxidans</name>
    <dbReference type="NCBI Taxonomy" id="28034"/>
    <lineage>
        <taxon>Bacteria</taxon>
        <taxon>Bacillati</taxon>
        <taxon>Bacillota</taxon>
        <taxon>Clostridia</taxon>
        <taxon>Eubacteriales</taxon>
        <taxon>Clostridiales Family XVII. Incertae Sedis</taxon>
        <taxon>Sulfobacillus</taxon>
    </lineage>
</organism>
<dbReference type="AlphaFoldDB" id="A0A2T2WQ03"/>
<reference evidence="1 2" key="1">
    <citation type="journal article" date="2014" name="BMC Genomics">
        <title>Comparison of environmental and isolate Sulfobacillus genomes reveals diverse carbon, sulfur, nitrogen, and hydrogen metabolisms.</title>
        <authorList>
            <person name="Justice N.B."/>
            <person name="Norman A."/>
            <person name="Brown C.T."/>
            <person name="Singh A."/>
            <person name="Thomas B.C."/>
            <person name="Banfield J.F."/>
        </authorList>
    </citation>
    <scope>NUCLEOTIDE SEQUENCE [LARGE SCALE GENOMIC DNA]</scope>
    <source>
        <strain evidence="1">AMDSBA5</strain>
    </source>
</reference>
<sequence>MGGLSPLMIRRLYAEEHAELVRCYGEWERTGQCSPELWRRVCRHHELLKLLVSALQNSDKSPTAVVPLFKD</sequence>
<protein>
    <submittedName>
        <fullName evidence="1">Uncharacterized protein</fullName>
    </submittedName>
</protein>
<name>A0A2T2WQ03_SULTH</name>
<accession>A0A2T2WQ03</accession>
<evidence type="ECO:0000313" key="2">
    <source>
        <dbReference type="Proteomes" id="UP000242705"/>
    </source>
</evidence>
<dbReference type="Proteomes" id="UP000242705">
    <property type="component" value="Unassembled WGS sequence"/>
</dbReference>
<proteinExistence type="predicted"/>
<gene>
    <name evidence="1" type="ORF">C7B47_15065</name>
</gene>
<comment type="caution">
    <text evidence="1">The sequence shown here is derived from an EMBL/GenBank/DDBJ whole genome shotgun (WGS) entry which is preliminary data.</text>
</comment>
<dbReference type="EMBL" id="PXYX01000058">
    <property type="protein sequence ID" value="PSR24315.1"/>
    <property type="molecule type" value="Genomic_DNA"/>
</dbReference>